<feature type="transmembrane region" description="Helical" evidence="1">
    <location>
        <begin position="209"/>
        <end position="232"/>
    </location>
</feature>
<dbReference type="Gene3D" id="3.40.50.300">
    <property type="entry name" value="P-loop containing nucleotide triphosphate hydrolases"/>
    <property type="match status" value="1"/>
</dbReference>
<keyword evidence="1" id="KW-1133">Transmembrane helix</keyword>
<gene>
    <name evidence="2" type="ORF">FCC1311_067222</name>
</gene>
<dbReference type="EMBL" id="BEYU01000077">
    <property type="protein sequence ID" value="GBG30502.1"/>
    <property type="molecule type" value="Genomic_DNA"/>
</dbReference>
<dbReference type="InterPro" id="IPR040632">
    <property type="entry name" value="Sulfotransfer_4"/>
</dbReference>
<name>A0A2R5GHZ0_9STRA</name>
<dbReference type="PANTHER" id="PTHR36978:SF4">
    <property type="entry name" value="P-LOOP CONTAINING NUCLEOSIDE TRIPHOSPHATE HYDROLASE PROTEIN"/>
    <property type="match status" value="1"/>
</dbReference>
<dbReference type="SUPFAM" id="SSF52540">
    <property type="entry name" value="P-loop containing nucleoside triphosphate hydrolases"/>
    <property type="match status" value="1"/>
</dbReference>
<organism evidence="2 3">
    <name type="scientific">Hondaea fermentalgiana</name>
    <dbReference type="NCBI Taxonomy" id="2315210"/>
    <lineage>
        <taxon>Eukaryota</taxon>
        <taxon>Sar</taxon>
        <taxon>Stramenopiles</taxon>
        <taxon>Bigyra</taxon>
        <taxon>Labyrinthulomycetes</taxon>
        <taxon>Thraustochytrida</taxon>
        <taxon>Thraustochytriidae</taxon>
        <taxon>Hondaea</taxon>
    </lineage>
</organism>
<dbReference type="Pfam" id="PF17784">
    <property type="entry name" value="Sulfotransfer_4"/>
    <property type="match status" value="1"/>
</dbReference>
<dbReference type="PANTHER" id="PTHR36978">
    <property type="entry name" value="P-LOOP CONTAINING NUCLEOTIDE TRIPHOSPHATE HYDROLASE"/>
    <property type="match status" value="1"/>
</dbReference>
<dbReference type="Proteomes" id="UP000241890">
    <property type="component" value="Unassembled WGS sequence"/>
</dbReference>
<proteinExistence type="predicted"/>
<sequence>MKVIVAGPPKTGTTSLAAALSELGLVVYDSDEQVSVLLDDWHEILMDGEEEPDFAGMFAGVDAITDGPAFSFWEQLLQTFPDARVILLTRDEDDWIESYRKQKEVESSYRWLTWFSSEFARVFEVADASEKFSMGSERFIPYLYRLRLRMHNERVRRIVPKDQLLEYSVRDGWGPLCHFLGVPAPETPFPHANQNASDYKQEFREIRNMILIGFSVRVLALASLASLCALGVSRFTGGRAPSAPR</sequence>
<evidence type="ECO:0000313" key="3">
    <source>
        <dbReference type="Proteomes" id="UP000241890"/>
    </source>
</evidence>
<evidence type="ECO:0000313" key="2">
    <source>
        <dbReference type="EMBL" id="GBG30502.1"/>
    </source>
</evidence>
<keyword evidence="3" id="KW-1185">Reference proteome</keyword>
<accession>A0A2R5GHZ0</accession>
<reference evidence="2 3" key="1">
    <citation type="submission" date="2017-12" db="EMBL/GenBank/DDBJ databases">
        <title>Sequencing, de novo assembly and annotation of complete genome of a new Thraustochytrid species, strain FCC1311.</title>
        <authorList>
            <person name="Sedici K."/>
            <person name="Godart F."/>
            <person name="Aiese Cigliano R."/>
            <person name="Sanseverino W."/>
            <person name="Barakat M."/>
            <person name="Ortet P."/>
            <person name="Marechal E."/>
            <person name="Cagnac O."/>
            <person name="Amato A."/>
        </authorList>
    </citation>
    <scope>NUCLEOTIDE SEQUENCE [LARGE SCALE GENOMIC DNA]</scope>
</reference>
<evidence type="ECO:0000256" key="1">
    <source>
        <dbReference type="SAM" id="Phobius"/>
    </source>
</evidence>
<comment type="caution">
    <text evidence="2">The sequence shown here is derived from an EMBL/GenBank/DDBJ whole genome shotgun (WGS) entry which is preliminary data.</text>
</comment>
<keyword evidence="1" id="KW-0812">Transmembrane</keyword>
<protein>
    <submittedName>
        <fullName evidence="2">Uncharacterized protein</fullName>
    </submittedName>
</protein>
<keyword evidence="1" id="KW-0472">Membrane</keyword>
<dbReference type="InterPro" id="IPR027417">
    <property type="entry name" value="P-loop_NTPase"/>
</dbReference>
<dbReference type="InParanoid" id="A0A2R5GHZ0"/>
<dbReference type="AlphaFoldDB" id="A0A2R5GHZ0"/>
<dbReference type="OrthoDB" id="408152at2759"/>